<comment type="caution">
    <text evidence="13">The sequence shown here is derived from an EMBL/GenBank/DDBJ whole genome shotgun (WGS) entry which is preliminary data.</text>
</comment>
<evidence type="ECO:0000256" key="10">
    <source>
        <dbReference type="ARBA" id="ARBA00047913"/>
    </source>
</evidence>
<dbReference type="OrthoDB" id="9804078at2"/>
<accession>A0A178IGR9</accession>
<protein>
    <recommendedName>
        <fullName evidence="3 11">Aspartyl/glutamyl-tRNA(Asn/Gln) amidotransferase subunit B</fullName>
        <shortName evidence="11">Asp/Glu-ADT subunit B</shortName>
        <ecNumber evidence="11">6.3.5.-</ecNumber>
    </recommendedName>
</protein>
<comment type="function">
    <text evidence="8 11">Allows the formation of correctly charged Asn-tRNA(Asn) or Gln-tRNA(Gln) through the transamidation of misacylated Asp-tRNA(Asn) or Glu-tRNA(Gln) in organisms which lack either or both of asparaginyl-tRNA or glutaminyl-tRNA synthetases. The reaction takes place in the presence of glutamine and ATP through an activated phospho-Asp-tRNA(Asn) or phospho-Glu-tRNA(Gln).</text>
</comment>
<dbReference type="RefSeq" id="WP_068771765.1">
    <property type="nucleotide sequence ID" value="NZ_CP109796.1"/>
</dbReference>
<dbReference type="InterPro" id="IPR003789">
    <property type="entry name" value="Asn/Gln_tRNA_amidoTrase-B-like"/>
</dbReference>
<evidence type="ECO:0000256" key="8">
    <source>
        <dbReference type="ARBA" id="ARBA00024799"/>
    </source>
</evidence>
<dbReference type="SMART" id="SM00845">
    <property type="entry name" value="GatB_Yqey"/>
    <property type="match status" value="1"/>
</dbReference>
<keyword evidence="4 11" id="KW-0436">Ligase</keyword>
<keyword evidence="7 11" id="KW-0648">Protein biosynthesis</keyword>
<dbReference type="EMBL" id="LRRQ01000142">
    <property type="protein sequence ID" value="OAM88216.1"/>
    <property type="molecule type" value="Genomic_DNA"/>
</dbReference>
<dbReference type="STRING" id="1184151.AW736_18345"/>
<evidence type="ECO:0000256" key="3">
    <source>
        <dbReference type="ARBA" id="ARBA00016923"/>
    </source>
</evidence>
<dbReference type="GO" id="GO:0005524">
    <property type="term" value="F:ATP binding"/>
    <property type="evidence" value="ECO:0007669"/>
    <property type="project" value="UniProtKB-KW"/>
</dbReference>
<feature type="domain" description="Asn/Gln amidotransferase" evidence="12">
    <location>
        <begin position="347"/>
        <end position="527"/>
    </location>
</feature>
<sequence>MNYEAVIGLEVHIQLKTRTKMFTRAPAGYGHEPNTLTDPVVLALPGALPVLNKTAIDQVIRAGLLVHCRIADECRWDRKNYFYPDSPKNYQLTQQFRPICLGGEVEIELPGPARNIMGAHKKIPLNRIHLEEDVGKLNHHATDSLVDYNRAGTPLMELVTEPALHSADEAFAFLTALRALMQQGGVSDCDMEKGQMRCDVNVSIRPAGATALGTKVEMKNLNSIAYVRDAIAHEIRRQTALVQSGGQVAQETRDYDGLTGASQSLRSKEDAHDYRFFPDPDLMPVRVDETWKSSIAATLPERPFDRQRRLMEKYKLPYGKASVFTWNNELAEHYDECLKQAGNRAVSFAEKIADYVTNAATSKKTWTEFLREIERIEKENPSAKKLIPSESDDPNKPDLDFFLKEVATPPYLAEIANLTSNYGYLITSSNFPSLSAEYFVSSSNAVGKAKIPFIKKSADKLGLKPQPADTGELEQWCRDAIAANAKAAAEFRAGKESAINGLKGPVMKASRGKANPREVDATLRRLLAHSE</sequence>
<evidence type="ECO:0000256" key="4">
    <source>
        <dbReference type="ARBA" id="ARBA00022598"/>
    </source>
</evidence>
<evidence type="ECO:0000256" key="7">
    <source>
        <dbReference type="ARBA" id="ARBA00022917"/>
    </source>
</evidence>
<dbReference type="NCBIfam" id="TIGR00133">
    <property type="entry name" value="gatB"/>
    <property type="match status" value="1"/>
</dbReference>
<evidence type="ECO:0000313" key="13">
    <source>
        <dbReference type="EMBL" id="OAM88216.1"/>
    </source>
</evidence>
<dbReference type="GO" id="GO:0050567">
    <property type="term" value="F:glutaminyl-tRNA synthase (glutamine-hydrolyzing) activity"/>
    <property type="evidence" value="ECO:0007669"/>
    <property type="project" value="UniProtKB-UniRule"/>
</dbReference>
<reference evidence="13 14" key="1">
    <citation type="submission" date="2016-01" db="EMBL/GenBank/DDBJ databases">
        <title>High potential of lignocellulose degradation of a new Verrucomicrobia species.</title>
        <authorList>
            <person name="Wang Y."/>
            <person name="Shi Y."/>
            <person name="Qiu Z."/>
            <person name="Liu S."/>
            <person name="Yang H."/>
        </authorList>
    </citation>
    <scope>NUCLEOTIDE SEQUENCE [LARGE SCALE GENOMIC DNA]</scope>
    <source>
        <strain evidence="13 14">TSB47</strain>
    </source>
</reference>
<dbReference type="InterPro" id="IPR017959">
    <property type="entry name" value="Asn/Gln-tRNA_amidoTrfase_suB/E"/>
</dbReference>
<evidence type="ECO:0000256" key="11">
    <source>
        <dbReference type="HAMAP-Rule" id="MF_00121"/>
    </source>
</evidence>
<dbReference type="AlphaFoldDB" id="A0A178IGR9"/>
<comment type="catalytic activity">
    <reaction evidence="9 11">
        <text>L-aspartyl-tRNA(Asn) + L-glutamine + ATP + H2O = L-asparaginyl-tRNA(Asn) + L-glutamate + ADP + phosphate + 2 H(+)</text>
        <dbReference type="Rhea" id="RHEA:14513"/>
        <dbReference type="Rhea" id="RHEA-COMP:9674"/>
        <dbReference type="Rhea" id="RHEA-COMP:9677"/>
        <dbReference type="ChEBI" id="CHEBI:15377"/>
        <dbReference type="ChEBI" id="CHEBI:15378"/>
        <dbReference type="ChEBI" id="CHEBI:29985"/>
        <dbReference type="ChEBI" id="CHEBI:30616"/>
        <dbReference type="ChEBI" id="CHEBI:43474"/>
        <dbReference type="ChEBI" id="CHEBI:58359"/>
        <dbReference type="ChEBI" id="CHEBI:78515"/>
        <dbReference type="ChEBI" id="CHEBI:78516"/>
        <dbReference type="ChEBI" id="CHEBI:456216"/>
    </reaction>
</comment>
<dbReference type="InterPro" id="IPR004413">
    <property type="entry name" value="GatB"/>
</dbReference>
<dbReference type="PANTHER" id="PTHR11659">
    <property type="entry name" value="GLUTAMYL-TRNA GLN AMIDOTRANSFERASE SUBUNIT B MITOCHONDRIAL AND PROKARYOTIC PET112-RELATED"/>
    <property type="match status" value="1"/>
</dbReference>
<dbReference type="InterPro" id="IPR023168">
    <property type="entry name" value="GatB_Yqey_C_2"/>
</dbReference>
<dbReference type="GO" id="GO:0006412">
    <property type="term" value="P:translation"/>
    <property type="evidence" value="ECO:0007669"/>
    <property type="project" value="UniProtKB-UniRule"/>
</dbReference>
<gene>
    <name evidence="11" type="primary">gatB</name>
    <name evidence="13" type="ORF">AW736_18345</name>
</gene>
<dbReference type="SUPFAM" id="SSF89095">
    <property type="entry name" value="GatB/YqeY motif"/>
    <property type="match status" value="2"/>
</dbReference>
<dbReference type="FunFam" id="1.10.10.410:FF:000001">
    <property type="entry name" value="Aspartyl/glutamyl-tRNA(Asn/Gln) amidotransferase subunit B"/>
    <property type="match status" value="1"/>
</dbReference>
<evidence type="ECO:0000256" key="6">
    <source>
        <dbReference type="ARBA" id="ARBA00022840"/>
    </source>
</evidence>
<proteinExistence type="inferred from homology"/>
<keyword evidence="13" id="KW-0808">Transferase</keyword>
<dbReference type="HAMAP" id="MF_00121">
    <property type="entry name" value="GatB"/>
    <property type="match status" value="1"/>
</dbReference>
<dbReference type="InterPro" id="IPR018027">
    <property type="entry name" value="Asn/Gln_amidotransferase"/>
</dbReference>
<dbReference type="SUPFAM" id="SSF55931">
    <property type="entry name" value="Glutamine synthetase/guanido kinase"/>
    <property type="match status" value="1"/>
</dbReference>
<keyword evidence="14" id="KW-1185">Reference proteome</keyword>
<comment type="subunit">
    <text evidence="2 11">Heterotrimer of A, B and C subunits.</text>
</comment>
<evidence type="ECO:0000256" key="2">
    <source>
        <dbReference type="ARBA" id="ARBA00011123"/>
    </source>
</evidence>
<dbReference type="InterPro" id="IPR017958">
    <property type="entry name" value="Gln-tRNA_amidoTrfase_suB_CS"/>
</dbReference>
<dbReference type="GO" id="GO:0070681">
    <property type="term" value="P:glutaminyl-tRNAGln biosynthesis via transamidation"/>
    <property type="evidence" value="ECO:0007669"/>
    <property type="project" value="TreeGrafter"/>
</dbReference>
<dbReference type="NCBIfam" id="NF004012">
    <property type="entry name" value="PRK05477.1-2"/>
    <property type="match status" value="1"/>
</dbReference>
<dbReference type="PANTHER" id="PTHR11659:SF0">
    <property type="entry name" value="GLUTAMYL-TRNA(GLN) AMIDOTRANSFERASE SUBUNIT B, MITOCHONDRIAL"/>
    <property type="match status" value="1"/>
</dbReference>
<dbReference type="NCBIfam" id="NF004014">
    <property type="entry name" value="PRK05477.1-4"/>
    <property type="match status" value="1"/>
</dbReference>
<evidence type="ECO:0000313" key="14">
    <source>
        <dbReference type="Proteomes" id="UP000078486"/>
    </source>
</evidence>
<dbReference type="InterPro" id="IPR006075">
    <property type="entry name" value="Asn/Gln-tRNA_Trfase_suB/E_cat"/>
</dbReference>
<dbReference type="Proteomes" id="UP000078486">
    <property type="component" value="Unassembled WGS sequence"/>
</dbReference>
<dbReference type="Pfam" id="PF02637">
    <property type="entry name" value="GatB_Yqey"/>
    <property type="match status" value="1"/>
</dbReference>
<keyword evidence="6 11" id="KW-0067">ATP-binding</keyword>
<dbReference type="GO" id="GO:0050566">
    <property type="term" value="F:asparaginyl-tRNA synthase (glutamine-hydrolyzing) activity"/>
    <property type="evidence" value="ECO:0007669"/>
    <property type="project" value="RHEA"/>
</dbReference>
<evidence type="ECO:0000256" key="5">
    <source>
        <dbReference type="ARBA" id="ARBA00022741"/>
    </source>
</evidence>
<dbReference type="Gene3D" id="1.10.10.410">
    <property type="match status" value="1"/>
</dbReference>
<keyword evidence="5 11" id="KW-0547">Nucleotide-binding</keyword>
<comment type="similarity">
    <text evidence="1 11">Belongs to the GatB/GatE family. GatB subfamily.</text>
</comment>
<dbReference type="PROSITE" id="PS01234">
    <property type="entry name" value="GATB"/>
    <property type="match status" value="1"/>
</dbReference>
<comment type="catalytic activity">
    <reaction evidence="10 11">
        <text>L-glutamyl-tRNA(Gln) + L-glutamine + ATP + H2O = L-glutaminyl-tRNA(Gln) + L-glutamate + ADP + phosphate + H(+)</text>
        <dbReference type="Rhea" id="RHEA:17521"/>
        <dbReference type="Rhea" id="RHEA-COMP:9681"/>
        <dbReference type="Rhea" id="RHEA-COMP:9684"/>
        <dbReference type="ChEBI" id="CHEBI:15377"/>
        <dbReference type="ChEBI" id="CHEBI:15378"/>
        <dbReference type="ChEBI" id="CHEBI:29985"/>
        <dbReference type="ChEBI" id="CHEBI:30616"/>
        <dbReference type="ChEBI" id="CHEBI:43474"/>
        <dbReference type="ChEBI" id="CHEBI:58359"/>
        <dbReference type="ChEBI" id="CHEBI:78520"/>
        <dbReference type="ChEBI" id="CHEBI:78521"/>
        <dbReference type="ChEBI" id="CHEBI:456216"/>
    </reaction>
</comment>
<dbReference type="EC" id="6.3.5.-" evidence="11"/>
<dbReference type="GO" id="GO:0016740">
    <property type="term" value="F:transferase activity"/>
    <property type="evidence" value="ECO:0007669"/>
    <property type="project" value="UniProtKB-KW"/>
</dbReference>
<dbReference type="InterPro" id="IPR014746">
    <property type="entry name" value="Gln_synth/guanido_kin_cat_dom"/>
</dbReference>
<organism evidence="13 14">
    <name type="scientific">Termitidicoccus mucosus</name>
    <dbReference type="NCBI Taxonomy" id="1184151"/>
    <lineage>
        <taxon>Bacteria</taxon>
        <taxon>Pseudomonadati</taxon>
        <taxon>Verrucomicrobiota</taxon>
        <taxon>Opitutia</taxon>
        <taxon>Opitutales</taxon>
        <taxon>Opitutaceae</taxon>
        <taxon>Termitidicoccus</taxon>
    </lineage>
</organism>
<dbReference type="Pfam" id="PF02934">
    <property type="entry name" value="GatB_N"/>
    <property type="match status" value="1"/>
</dbReference>
<evidence type="ECO:0000259" key="12">
    <source>
        <dbReference type="SMART" id="SM00845"/>
    </source>
</evidence>
<evidence type="ECO:0000256" key="9">
    <source>
        <dbReference type="ARBA" id="ARBA00047380"/>
    </source>
</evidence>
<name>A0A178IGR9_9BACT</name>
<evidence type="ECO:0000256" key="1">
    <source>
        <dbReference type="ARBA" id="ARBA00005306"/>
    </source>
</evidence>